<dbReference type="PANTHER" id="PTHR23501:SF188">
    <property type="entry name" value="TETRACYCLINE RESISTANCE PROTEIN"/>
    <property type="match status" value="1"/>
</dbReference>
<keyword evidence="4" id="KW-0813">Transport</keyword>
<evidence type="ECO:0000256" key="2">
    <source>
        <dbReference type="ARBA" id="ARBA00004651"/>
    </source>
</evidence>
<evidence type="ECO:0000256" key="13">
    <source>
        <dbReference type="ARBA" id="ARBA00040630"/>
    </source>
</evidence>
<feature type="transmembrane region" description="Helical" evidence="14">
    <location>
        <begin position="357"/>
        <end position="377"/>
    </location>
</feature>
<comment type="caution">
    <text evidence="16">The sequence shown here is derived from an EMBL/GenBank/DDBJ whole genome shotgun (WGS) entry which is preliminary data.</text>
</comment>
<evidence type="ECO:0000256" key="1">
    <source>
        <dbReference type="ARBA" id="ARBA00003279"/>
    </source>
</evidence>
<feature type="transmembrane region" description="Helical" evidence="14">
    <location>
        <begin position="330"/>
        <end position="351"/>
    </location>
</feature>
<accession>A0ABT9VGH1</accession>
<comment type="similarity">
    <text evidence="3">Belongs to the major facilitator superfamily. TCR/Tet family.</text>
</comment>
<keyword evidence="6" id="KW-1003">Cell membrane</keyword>
<evidence type="ECO:0000313" key="16">
    <source>
        <dbReference type="EMBL" id="MDQ0160051.1"/>
    </source>
</evidence>
<feature type="transmembrane region" description="Helical" evidence="14">
    <location>
        <begin position="84"/>
        <end position="107"/>
    </location>
</feature>
<keyword evidence="9 14" id="KW-1133">Transmembrane helix</keyword>
<keyword evidence="5" id="KW-0050">Antiport</keyword>
<keyword evidence="7 14" id="KW-0812">Transmembrane</keyword>
<evidence type="ECO:0000256" key="8">
    <source>
        <dbReference type="ARBA" id="ARBA00022781"/>
    </source>
</evidence>
<evidence type="ECO:0000256" key="12">
    <source>
        <dbReference type="ARBA" id="ARBA00023251"/>
    </source>
</evidence>
<feature type="transmembrane region" description="Helical" evidence="14">
    <location>
        <begin position="389"/>
        <end position="408"/>
    </location>
</feature>
<evidence type="ECO:0000256" key="3">
    <source>
        <dbReference type="ARBA" id="ARBA00007520"/>
    </source>
</evidence>
<dbReference type="Gene3D" id="1.20.1250.20">
    <property type="entry name" value="MFS general substrate transporter like domains"/>
    <property type="match status" value="1"/>
</dbReference>
<comment type="subcellular location">
    <subcellularLocation>
        <location evidence="2">Cell membrane</location>
        <topology evidence="2">Multi-pass membrane protein</topology>
    </subcellularLocation>
</comment>
<organism evidence="16 17">
    <name type="scientific">Alkalibacillus salilacus</name>
    <dbReference type="NCBI Taxonomy" id="284582"/>
    <lineage>
        <taxon>Bacteria</taxon>
        <taxon>Bacillati</taxon>
        <taxon>Bacillota</taxon>
        <taxon>Bacilli</taxon>
        <taxon>Bacillales</taxon>
        <taxon>Bacillaceae</taxon>
        <taxon>Alkalibacillus</taxon>
    </lineage>
</organism>
<feature type="transmembrane region" description="Helical" evidence="14">
    <location>
        <begin position="259"/>
        <end position="284"/>
    </location>
</feature>
<keyword evidence="10" id="KW-0406">Ion transport</keyword>
<evidence type="ECO:0000259" key="15">
    <source>
        <dbReference type="PROSITE" id="PS50850"/>
    </source>
</evidence>
<name>A0ABT9VGH1_9BACI</name>
<dbReference type="Pfam" id="PF07690">
    <property type="entry name" value="MFS_1"/>
    <property type="match status" value="1"/>
</dbReference>
<feature type="transmembrane region" description="Helical" evidence="14">
    <location>
        <begin position="113"/>
        <end position="134"/>
    </location>
</feature>
<feature type="transmembrane region" description="Helical" evidence="14">
    <location>
        <begin position="141"/>
        <end position="163"/>
    </location>
</feature>
<evidence type="ECO:0000256" key="7">
    <source>
        <dbReference type="ARBA" id="ARBA00022692"/>
    </source>
</evidence>
<dbReference type="EMBL" id="JAUSTQ010000008">
    <property type="protein sequence ID" value="MDQ0160051.1"/>
    <property type="molecule type" value="Genomic_DNA"/>
</dbReference>
<dbReference type="SUPFAM" id="SSF103473">
    <property type="entry name" value="MFS general substrate transporter"/>
    <property type="match status" value="1"/>
</dbReference>
<feature type="transmembrane region" description="Helical" evidence="14">
    <location>
        <begin position="226"/>
        <end position="243"/>
    </location>
</feature>
<feature type="transmembrane region" description="Helical" evidence="14">
    <location>
        <begin position="54"/>
        <end position="72"/>
    </location>
</feature>
<feature type="transmembrane region" description="Helical" evidence="14">
    <location>
        <begin position="200"/>
        <end position="220"/>
    </location>
</feature>
<evidence type="ECO:0000256" key="6">
    <source>
        <dbReference type="ARBA" id="ARBA00022475"/>
    </source>
</evidence>
<dbReference type="PROSITE" id="PS50850">
    <property type="entry name" value="MFS"/>
    <property type="match status" value="1"/>
</dbReference>
<dbReference type="CDD" id="cd17321">
    <property type="entry name" value="MFS_MMR_MDR_like"/>
    <property type="match status" value="1"/>
</dbReference>
<dbReference type="Gene3D" id="1.20.1720.10">
    <property type="entry name" value="Multidrug resistance protein D"/>
    <property type="match status" value="1"/>
</dbReference>
<sequence length="458" mass="49276">MQTAKDKNDLHIENPKMLLFSICFVLMFSVMNGTMFNIAIPDIAESFNLLPSEVSWVMTGYIMIYSVGALVYGKLADTVAFKKLITFGLTVFAIGSVIGFLAPNYYFVLAARVIQAVGGSMMPAIAFIAPIRFFPSERGKILGIISSVMAFASGIGPILGGVIAGFLTWQYLFLTSALMIVTLPFLLKNLPEEETVSAKLDYLGAALVAVTISTTIIGITLGDMNIFWITGLTGIFGTVRMFTAKNPFIPPHLFKNQNYIVAVISSFLAVACLFVLMFTVPIMLRDVYDLTTMQIGLVMFPGAMSAALIGRKGGSLVDQIGSRKVYIMSLSLLMTGFIIVSSTVGLTPWIVSIMLVFPMMCFPLVQASGADILANLLSKQETGVGMGVFNLMNFVSGALSGAIVGVALDLFSPQHPVNIIAVSGDSAVFSNVFFAFMGLVLLSLLLFSLIFKEPSPTT</sequence>
<evidence type="ECO:0000256" key="4">
    <source>
        <dbReference type="ARBA" id="ARBA00022448"/>
    </source>
</evidence>
<keyword evidence="8" id="KW-0375">Hydrogen ion transport</keyword>
<dbReference type="RefSeq" id="WP_306976998.1">
    <property type="nucleotide sequence ID" value="NZ_JAUSTQ010000008.1"/>
</dbReference>
<dbReference type="InterPro" id="IPR011701">
    <property type="entry name" value="MFS"/>
</dbReference>
<gene>
    <name evidence="16" type="ORF">J2S77_002052</name>
</gene>
<evidence type="ECO:0000256" key="9">
    <source>
        <dbReference type="ARBA" id="ARBA00022989"/>
    </source>
</evidence>
<feature type="transmembrane region" description="Helical" evidence="14">
    <location>
        <begin position="290"/>
        <end position="309"/>
    </location>
</feature>
<dbReference type="InterPro" id="IPR036259">
    <property type="entry name" value="MFS_trans_sf"/>
</dbReference>
<feature type="domain" description="Major facilitator superfamily (MFS) profile" evidence="15">
    <location>
        <begin position="18"/>
        <end position="455"/>
    </location>
</feature>
<keyword evidence="11 14" id="KW-0472">Membrane</keyword>
<dbReference type="PRINTS" id="PR01036">
    <property type="entry name" value="TCRTETB"/>
</dbReference>
<comment type="function">
    <text evidence="1">Resistance to tetracycline by an active tetracycline efflux. This is an energy-dependent process that decreases the accumulation of the antibiotic in whole cells. This protein functions as a metal-tetracycline/H(+) antiporter.</text>
</comment>
<keyword evidence="12" id="KW-0046">Antibiotic resistance</keyword>
<evidence type="ECO:0000256" key="5">
    <source>
        <dbReference type="ARBA" id="ARBA00022449"/>
    </source>
</evidence>
<evidence type="ECO:0000256" key="11">
    <source>
        <dbReference type="ARBA" id="ARBA00023136"/>
    </source>
</evidence>
<feature type="transmembrane region" description="Helical" evidence="14">
    <location>
        <begin position="428"/>
        <end position="451"/>
    </location>
</feature>
<evidence type="ECO:0000256" key="14">
    <source>
        <dbReference type="SAM" id="Phobius"/>
    </source>
</evidence>
<reference evidence="16 17" key="1">
    <citation type="submission" date="2023-07" db="EMBL/GenBank/DDBJ databases">
        <title>Genomic Encyclopedia of Type Strains, Phase IV (KMG-IV): sequencing the most valuable type-strain genomes for metagenomic binning, comparative biology and taxonomic classification.</title>
        <authorList>
            <person name="Goeker M."/>
        </authorList>
    </citation>
    <scope>NUCLEOTIDE SEQUENCE [LARGE SCALE GENOMIC DNA]</scope>
    <source>
        <strain evidence="16 17">DSM 16460</strain>
    </source>
</reference>
<evidence type="ECO:0000256" key="10">
    <source>
        <dbReference type="ARBA" id="ARBA00023065"/>
    </source>
</evidence>
<feature type="transmembrane region" description="Helical" evidence="14">
    <location>
        <begin position="169"/>
        <end position="188"/>
    </location>
</feature>
<dbReference type="PANTHER" id="PTHR23501">
    <property type="entry name" value="MAJOR FACILITATOR SUPERFAMILY"/>
    <property type="match status" value="1"/>
</dbReference>
<protein>
    <recommendedName>
        <fullName evidence="13">Tetracycline resistance protein</fullName>
    </recommendedName>
</protein>
<proteinExistence type="inferred from homology"/>
<keyword evidence="17" id="KW-1185">Reference proteome</keyword>
<feature type="transmembrane region" description="Helical" evidence="14">
    <location>
        <begin position="17"/>
        <end position="39"/>
    </location>
</feature>
<dbReference type="Proteomes" id="UP001224359">
    <property type="component" value="Unassembled WGS sequence"/>
</dbReference>
<evidence type="ECO:0000313" key="17">
    <source>
        <dbReference type="Proteomes" id="UP001224359"/>
    </source>
</evidence>
<dbReference type="InterPro" id="IPR020846">
    <property type="entry name" value="MFS_dom"/>
</dbReference>